<dbReference type="InterPro" id="IPR005119">
    <property type="entry name" value="LysR_subst-bd"/>
</dbReference>
<dbReference type="InterPro" id="IPR036390">
    <property type="entry name" value="WH_DNA-bd_sf"/>
</dbReference>
<dbReference type="Pfam" id="PF03466">
    <property type="entry name" value="LysR_substrate"/>
    <property type="match status" value="1"/>
</dbReference>
<dbReference type="Pfam" id="PF00126">
    <property type="entry name" value="HTH_1"/>
    <property type="match status" value="1"/>
</dbReference>
<keyword evidence="3" id="KW-0238">DNA-binding</keyword>
<dbReference type="PRINTS" id="PR00039">
    <property type="entry name" value="HTHLYSR"/>
</dbReference>
<dbReference type="EMBL" id="JBHUIP010000012">
    <property type="protein sequence ID" value="MFD2263747.1"/>
    <property type="molecule type" value="Genomic_DNA"/>
</dbReference>
<evidence type="ECO:0000313" key="6">
    <source>
        <dbReference type="EMBL" id="MFD2263747.1"/>
    </source>
</evidence>
<comment type="caution">
    <text evidence="6">The sequence shown here is derived from an EMBL/GenBank/DDBJ whole genome shotgun (WGS) entry which is preliminary data.</text>
</comment>
<evidence type="ECO:0000256" key="1">
    <source>
        <dbReference type="ARBA" id="ARBA00009437"/>
    </source>
</evidence>
<dbReference type="InterPro" id="IPR050389">
    <property type="entry name" value="LysR-type_TF"/>
</dbReference>
<sequence length="295" mass="31669">MDLKDLDLNLLKLFDAVWQERHVGRAAMRLGLTQPAASNGLARLRTALGDPLFIKTPSGMVPTTRAEELAPIVAEVLLRLRSALRTSADFDPASASGSVTFGLSDHAEFLLAPELAAHLASAAPGLALRLRHTDKRDALDLLERGELDLAIGVLPPGPAHVTRQILYRDSFAVLTSGPDVSTLDSFCAAEHLLVSAAGSSKGAVDTVLEAQGRSRRITLTVAHYGVVPAILRARPLICTLPRRLAERVASGCTVHDLPPGLEISAVPLTMLWHSRADADPLHIWIRRLIAEMARG</sequence>
<dbReference type="InterPro" id="IPR036388">
    <property type="entry name" value="WH-like_DNA-bd_sf"/>
</dbReference>
<keyword evidence="4" id="KW-0804">Transcription</keyword>
<dbReference type="Gene3D" id="1.10.10.10">
    <property type="entry name" value="Winged helix-like DNA-binding domain superfamily/Winged helix DNA-binding domain"/>
    <property type="match status" value="1"/>
</dbReference>
<gene>
    <name evidence="6" type="ORF">ACFSM5_12675</name>
</gene>
<evidence type="ECO:0000313" key="7">
    <source>
        <dbReference type="Proteomes" id="UP001597295"/>
    </source>
</evidence>
<dbReference type="SUPFAM" id="SSF46785">
    <property type="entry name" value="Winged helix' DNA-binding domain"/>
    <property type="match status" value="1"/>
</dbReference>
<proteinExistence type="inferred from homology"/>
<evidence type="ECO:0000256" key="4">
    <source>
        <dbReference type="ARBA" id="ARBA00023163"/>
    </source>
</evidence>
<accession>A0ABW5DRP7</accession>
<reference evidence="7" key="1">
    <citation type="journal article" date="2019" name="Int. J. Syst. Evol. Microbiol.">
        <title>The Global Catalogue of Microorganisms (GCM) 10K type strain sequencing project: providing services to taxonomists for standard genome sequencing and annotation.</title>
        <authorList>
            <consortium name="The Broad Institute Genomics Platform"/>
            <consortium name="The Broad Institute Genome Sequencing Center for Infectious Disease"/>
            <person name="Wu L."/>
            <person name="Ma J."/>
        </authorList>
    </citation>
    <scope>NUCLEOTIDE SEQUENCE [LARGE SCALE GENOMIC DNA]</scope>
    <source>
        <strain evidence="7">CGMCC 1.19062</strain>
    </source>
</reference>
<dbReference type="RefSeq" id="WP_379876790.1">
    <property type="nucleotide sequence ID" value="NZ_JBHUIP010000012.1"/>
</dbReference>
<dbReference type="PROSITE" id="PS50931">
    <property type="entry name" value="HTH_LYSR"/>
    <property type="match status" value="1"/>
</dbReference>
<evidence type="ECO:0000256" key="3">
    <source>
        <dbReference type="ARBA" id="ARBA00023125"/>
    </source>
</evidence>
<keyword evidence="7" id="KW-1185">Reference proteome</keyword>
<dbReference type="InterPro" id="IPR000847">
    <property type="entry name" value="LysR_HTH_N"/>
</dbReference>
<evidence type="ECO:0000259" key="5">
    <source>
        <dbReference type="PROSITE" id="PS50931"/>
    </source>
</evidence>
<protein>
    <submittedName>
        <fullName evidence="6">LysR family transcriptional regulator</fullName>
    </submittedName>
</protein>
<organism evidence="6 7">
    <name type="scientific">Lacibacterium aquatile</name>
    <dbReference type="NCBI Taxonomy" id="1168082"/>
    <lineage>
        <taxon>Bacteria</taxon>
        <taxon>Pseudomonadati</taxon>
        <taxon>Pseudomonadota</taxon>
        <taxon>Alphaproteobacteria</taxon>
        <taxon>Rhodospirillales</taxon>
        <taxon>Rhodospirillaceae</taxon>
    </lineage>
</organism>
<dbReference type="Gene3D" id="3.40.190.10">
    <property type="entry name" value="Periplasmic binding protein-like II"/>
    <property type="match status" value="2"/>
</dbReference>
<dbReference type="Proteomes" id="UP001597295">
    <property type="component" value="Unassembled WGS sequence"/>
</dbReference>
<keyword evidence="2" id="KW-0805">Transcription regulation</keyword>
<dbReference type="SUPFAM" id="SSF53850">
    <property type="entry name" value="Periplasmic binding protein-like II"/>
    <property type="match status" value="1"/>
</dbReference>
<name>A0ABW5DRP7_9PROT</name>
<evidence type="ECO:0000256" key="2">
    <source>
        <dbReference type="ARBA" id="ARBA00023015"/>
    </source>
</evidence>
<dbReference type="PANTHER" id="PTHR30118:SF15">
    <property type="entry name" value="TRANSCRIPTIONAL REGULATORY PROTEIN"/>
    <property type="match status" value="1"/>
</dbReference>
<comment type="similarity">
    <text evidence="1">Belongs to the LysR transcriptional regulatory family.</text>
</comment>
<dbReference type="PANTHER" id="PTHR30118">
    <property type="entry name" value="HTH-TYPE TRANSCRIPTIONAL REGULATOR LEUO-RELATED"/>
    <property type="match status" value="1"/>
</dbReference>
<feature type="domain" description="HTH lysR-type" evidence="5">
    <location>
        <begin position="6"/>
        <end position="63"/>
    </location>
</feature>